<organism evidence="2">
    <name type="scientific">Ananas comosus var. bracteatus</name>
    <name type="common">red pineapple</name>
    <dbReference type="NCBI Taxonomy" id="296719"/>
    <lineage>
        <taxon>Eukaryota</taxon>
        <taxon>Viridiplantae</taxon>
        <taxon>Streptophyta</taxon>
        <taxon>Embryophyta</taxon>
        <taxon>Tracheophyta</taxon>
        <taxon>Spermatophyta</taxon>
        <taxon>Magnoliopsida</taxon>
        <taxon>Liliopsida</taxon>
        <taxon>Poales</taxon>
        <taxon>Bromeliaceae</taxon>
        <taxon>Bromelioideae</taxon>
        <taxon>Ananas</taxon>
    </lineage>
</organism>
<accession>A0A6V7PKX2</accession>
<dbReference type="AlphaFoldDB" id="A0A6V7PKX2"/>
<evidence type="ECO:0000256" key="1">
    <source>
        <dbReference type="SAM" id="Phobius"/>
    </source>
</evidence>
<dbReference type="PANTHER" id="PTHR31170">
    <property type="entry name" value="BNAC04G53230D PROTEIN"/>
    <property type="match status" value="1"/>
</dbReference>
<proteinExistence type="predicted"/>
<dbReference type="InterPro" id="IPR004158">
    <property type="entry name" value="DUF247_pln"/>
</dbReference>
<dbReference type="Pfam" id="PF03140">
    <property type="entry name" value="DUF247"/>
    <property type="match status" value="1"/>
</dbReference>
<evidence type="ECO:0000313" key="2">
    <source>
        <dbReference type="EMBL" id="CAD1831510.1"/>
    </source>
</evidence>
<keyword evidence="1" id="KW-0472">Membrane</keyword>
<gene>
    <name evidence="2" type="ORF">CB5_LOCUS14721</name>
</gene>
<keyword evidence="1" id="KW-0812">Transmembrane</keyword>
<keyword evidence="1" id="KW-1133">Transmembrane helix</keyword>
<protein>
    <submittedName>
        <fullName evidence="2">Uncharacterized protein</fullName>
    </submittedName>
</protein>
<name>A0A6V7PKX2_ANACO</name>
<feature type="transmembrane region" description="Helical" evidence="1">
    <location>
        <begin position="486"/>
        <end position="514"/>
    </location>
</feature>
<reference evidence="2" key="1">
    <citation type="submission" date="2020-07" db="EMBL/GenBank/DDBJ databases">
        <authorList>
            <person name="Lin J."/>
        </authorList>
    </citation>
    <scope>NUCLEOTIDE SEQUENCE</scope>
</reference>
<dbReference type="PANTHER" id="PTHR31170:SF25">
    <property type="entry name" value="BNAA09G04570D PROTEIN"/>
    <property type="match status" value="1"/>
</dbReference>
<dbReference type="EMBL" id="LR862149">
    <property type="protein sequence ID" value="CAD1831510.1"/>
    <property type="molecule type" value="Genomic_DNA"/>
</dbReference>
<sequence length="519" mass="60828">MSGSSRSIPHDIEIGNAGTSKKNIEWLEKKLTEADINLREEGLALLERIYGGARDNRTIFKREHKADDREPLVPRAVSIGPYHHNCKNPLKFRDDYKLKITRFMVRYCSLDKEKYLKEMEKKEKDVRSCYDKDLPEWESEEFRTMLLLDSSFTLFVMDAFSKREFAGFGLYVEYIALLLEVREHLEKIKLDFLTVDNQIPFSAIKILLGCFPQDSRIRKESVEELALRFFDDLQPMKNKEQGLVKKRNKEQDLEKKRNEEQVTSWGVAQFHHLLPLSDLWPRRNELQEMSRGASDQFHHLLHLFHWSRIPKEGYEMDYEDRRSKNVSEQYIPSATELQKSATKFKKKHSGSSLDVTFNRGPTFVSGVINIPILQLYNYSKPIFRNLIAFEATPASSVLCFTAYMACMSCMLQREDDVKLLRDRGIVASTNYKDADILKFFEELNKEIEGVEMPETLRKLYTDVMDHHNSRISKWWGDFMLQYCPNFWVGLSLVAAILIFTLSFLQAFSGMLSYYRPKKN</sequence>